<protein>
    <recommendedName>
        <fullName evidence="4">Lycopene cyclase domain-containing protein</fullName>
    </recommendedName>
</protein>
<accession>A0A516GBC1</accession>
<dbReference type="RefSeq" id="WP_143783479.1">
    <property type="nucleotide sequence ID" value="NZ_CP041616.1"/>
</dbReference>
<organism evidence="2 3">
    <name type="scientific">Ornithinimicrobium ciconiae</name>
    <dbReference type="NCBI Taxonomy" id="2594265"/>
    <lineage>
        <taxon>Bacteria</taxon>
        <taxon>Bacillati</taxon>
        <taxon>Actinomycetota</taxon>
        <taxon>Actinomycetes</taxon>
        <taxon>Micrococcales</taxon>
        <taxon>Ornithinimicrobiaceae</taxon>
        <taxon>Ornithinimicrobium</taxon>
    </lineage>
</organism>
<keyword evidence="3" id="KW-1185">Reference proteome</keyword>
<proteinExistence type="predicted"/>
<keyword evidence="1" id="KW-1133">Transmembrane helix</keyword>
<evidence type="ECO:0008006" key="4">
    <source>
        <dbReference type="Google" id="ProtNLM"/>
    </source>
</evidence>
<evidence type="ECO:0000313" key="2">
    <source>
        <dbReference type="EMBL" id="QDO88802.1"/>
    </source>
</evidence>
<dbReference type="Proteomes" id="UP000315395">
    <property type="component" value="Chromosome"/>
</dbReference>
<keyword evidence="1" id="KW-0472">Membrane</keyword>
<evidence type="ECO:0000313" key="3">
    <source>
        <dbReference type="Proteomes" id="UP000315395"/>
    </source>
</evidence>
<gene>
    <name evidence="2" type="ORF">FNH13_11100</name>
</gene>
<feature type="transmembrane region" description="Helical" evidence="1">
    <location>
        <begin position="67"/>
        <end position="88"/>
    </location>
</feature>
<evidence type="ECO:0000256" key="1">
    <source>
        <dbReference type="SAM" id="Phobius"/>
    </source>
</evidence>
<dbReference type="AlphaFoldDB" id="A0A516GBC1"/>
<sequence>MIAVVTILLAFPLGLLLSSRLAANLTYAVVYLWCFVFQTLYLLLPSLGADGAAGTAPFNPEVFPLDYGLVTLTVPVAGFALVAAGHWVRTRRQHSRRRAAAAQVA</sequence>
<dbReference type="OrthoDB" id="4838646at2"/>
<name>A0A516GBC1_9MICO</name>
<reference evidence="2 3" key="1">
    <citation type="submission" date="2019-07" db="EMBL/GenBank/DDBJ databases">
        <title>complete genome sequencing of Ornithinimicrobium sp. H23M54.</title>
        <authorList>
            <person name="Bae J.-W."/>
            <person name="Lee S.-Y."/>
        </authorList>
    </citation>
    <scope>NUCLEOTIDE SEQUENCE [LARGE SCALE GENOMIC DNA]</scope>
    <source>
        <strain evidence="2 3">H23M54</strain>
    </source>
</reference>
<dbReference type="EMBL" id="CP041616">
    <property type="protein sequence ID" value="QDO88802.1"/>
    <property type="molecule type" value="Genomic_DNA"/>
</dbReference>
<keyword evidence="1" id="KW-0812">Transmembrane</keyword>
<dbReference type="KEGG" id="orz:FNH13_11100"/>